<dbReference type="Gene3D" id="3.40.50.2300">
    <property type="match status" value="1"/>
</dbReference>
<accession>A0A8D5G7P9</accession>
<proteinExistence type="predicted"/>
<evidence type="ECO:0000256" key="1">
    <source>
        <dbReference type="ARBA" id="ARBA00022553"/>
    </source>
</evidence>
<organism evidence="4 5">
    <name type="scientific">Methyloradius palustris</name>
    <dbReference type="NCBI Taxonomy" id="2778876"/>
    <lineage>
        <taxon>Bacteria</taxon>
        <taxon>Pseudomonadati</taxon>
        <taxon>Pseudomonadota</taxon>
        <taxon>Betaproteobacteria</taxon>
        <taxon>Nitrosomonadales</taxon>
        <taxon>Methylophilaceae</taxon>
        <taxon>Methyloradius</taxon>
    </lineage>
</organism>
<dbReference type="InterPro" id="IPR001789">
    <property type="entry name" value="Sig_transdc_resp-reg_receiver"/>
</dbReference>
<feature type="modified residue" description="4-aspartylphosphate" evidence="2">
    <location>
        <position position="52"/>
    </location>
</feature>
<dbReference type="Pfam" id="PF00072">
    <property type="entry name" value="Response_reg"/>
    <property type="match status" value="1"/>
</dbReference>
<dbReference type="PANTHER" id="PTHR44591">
    <property type="entry name" value="STRESS RESPONSE REGULATOR PROTEIN 1"/>
    <property type="match status" value="1"/>
</dbReference>
<dbReference type="GO" id="GO:0000160">
    <property type="term" value="P:phosphorelay signal transduction system"/>
    <property type="evidence" value="ECO:0007669"/>
    <property type="project" value="InterPro"/>
</dbReference>
<dbReference type="InterPro" id="IPR011006">
    <property type="entry name" value="CheY-like_superfamily"/>
</dbReference>
<evidence type="ECO:0000313" key="4">
    <source>
        <dbReference type="EMBL" id="BCM24741.1"/>
    </source>
</evidence>
<name>A0A8D5G7P9_9PROT</name>
<feature type="domain" description="Response regulatory" evidence="3">
    <location>
        <begin position="2"/>
        <end position="120"/>
    </location>
</feature>
<dbReference type="PANTHER" id="PTHR44591:SF3">
    <property type="entry name" value="RESPONSE REGULATORY DOMAIN-CONTAINING PROTEIN"/>
    <property type="match status" value="1"/>
</dbReference>
<keyword evidence="1 2" id="KW-0597">Phosphoprotein</keyword>
<gene>
    <name evidence="4" type="ORF">ZMTM_10000</name>
</gene>
<evidence type="ECO:0000256" key="2">
    <source>
        <dbReference type="PROSITE-ProRule" id="PRU00169"/>
    </source>
</evidence>
<dbReference type="PROSITE" id="PS50110">
    <property type="entry name" value="RESPONSE_REGULATORY"/>
    <property type="match status" value="1"/>
</dbReference>
<dbReference type="SMART" id="SM00448">
    <property type="entry name" value="REC"/>
    <property type="match status" value="1"/>
</dbReference>
<dbReference type="KEGG" id="mpau:ZMTM_10000"/>
<dbReference type="SUPFAM" id="SSF52172">
    <property type="entry name" value="CheY-like"/>
    <property type="match status" value="1"/>
</dbReference>
<protein>
    <recommendedName>
        <fullName evidence="3">Response regulatory domain-containing protein</fullName>
    </recommendedName>
</protein>
<keyword evidence="5" id="KW-1185">Reference proteome</keyword>
<dbReference type="CDD" id="cd00156">
    <property type="entry name" value="REC"/>
    <property type="match status" value="1"/>
</dbReference>
<evidence type="ECO:0000259" key="3">
    <source>
        <dbReference type="PROSITE" id="PS50110"/>
    </source>
</evidence>
<evidence type="ECO:0000313" key="5">
    <source>
        <dbReference type="Proteomes" id="UP000826722"/>
    </source>
</evidence>
<dbReference type="EMBL" id="AP024110">
    <property type="protein sequence ID" value="BCM24741.1"/>
    <property type="molecule type" value="Genomic_DNA"/>
</dbReference>
<dbReference type="InterPro" id="IPR050595">
    <property type="entry name" value="Bact_response_regulator"/>
</dbReference>
<dbReference type="Proteomes" id="UP000826722">
    <property type="component" value="Chromosome"/>
</dbReference>
<dbReference type="AlphaFoldDB" id="A0A8D5G7P9"/>
<sequence>MQVLLIEDSALLREAIMEVLSHASLNFKHVATTQADAIALLDKETFDFMIVDIELAQGNGFEVIKHVMQPDYPFTPPIAMILTNHAHPHYRQRAKDLGVKYFFDKSMDFDSAIDTIEEEAAKFTL</sequence>
<reference evidence="4" key="1">
    <citation type="journal article" date="2021" name="Arch. Microbiol.">
        <title>Methyloradius palustris gen. nov., sp. nov., a methanol-oxidizing bacterium isolated from snow.</title>
        <authorList>
            <person name="Miyadera T."/>
            <person name="Kojima H."/>
            <person name="Fukui M."/>
        </authorList>
    </citation>
    <scope>NUCLEOTIDE SEQUENCE</scope>
    <source>
        <strain evidence="4">Zm11</strain>
    </source>
</reference>